<dbReference type="RefSeq" id="WP_146573012.1">
    <property type="nucleotide sequence ID" value="NZ_CP042306.1"/>
</dbReference>
<keyword evidence="3" id="KW-1185">Reference proteome</keyword>
<organism evidence="2 3">
    <name type="scientific">Sphingomonas panacisoli</name>
    <dbReference type="NCBI Taxonomy" id="1813879"/>
    <lineage>
        <taxon>Bacteria</taxon>
        <taxon>Pseudomonadati</taxon>
        <taxon>Pseudomonadota</taxon>
        <taxon>Alphaproteobacteria</taxon>
        <taxon>Sphingomonadales</taxon>
        <taxon>Sphingomonadaceae</taxon>
        <taxon>Sphingomonas</taxon>
    </lineage>
</organism>
<evidence type="ECO:0000313" key="2">
    <source>
        <dbReference type="EMBL" id="QDZ08462.1"/>
    </source>
</evidence>
<protein>
    <submittedName>
        <fullName evidence="2">Uncharacterized protein</fullName>
    </submittedName>
</protein>
<reference evidence="2 3" key="1">
    <citation type="submission" date="2019-07" db="EMBL/GenBank/DDBJ databases">
        <title>Full genome sequence of Sphingomonas sp. 4R-6-7(HKS19).</title>
        <authorList>
            <person name="Im W.-T."/>
        </authorList>
    </citation>
    <scope>NUCLEOTIDE SEQUENCE [LARGE SCALE GENOMIC DNA]</scope>
    <source>
        <strain evidence="2 3">HKS19</strain>
    </source>
</reference>
<evidence type="ECO:0000256" key="1">
    <source>
        <dbReference type="SAM" id="Phobius"/>
    </source>
</evidence>
<proteinExistence type="predicted"/>
<dbReference type="Proteomes" id="UP000315673">
    <property type="component" value="Chromosome"/>
</dbReference>
<dbReference type="EMBL" id="CP042306">
    <property type="protein sequence ID" value="QDZ08462.1"/>
    <property type="molecule type" value="Genomic_DNA"/>
</dbReference>
<accession>A0A5B8LLV3</accession>
<gene>
    <name evidence="2" type="ORF">FPZ24_14105</name>
</gene>
<evidence type="ECO:0000313" key="3">
    <source>
        <dbReference type="Proteomes" id="UP000315673"/>
    </source>
</evidence>
<feature type="transmembrane region" description="Helical" evidence="1">
    <location>
        <begin position="41"/>
        <end position="62"/>
    </location>
</feature>
<keyword evidence="1" id="KW-0472">Membrane</keyword>
<dbReference type="AlphaFoldDB" id="A0A5B8LLV3"/>
<name>A0A5B8LLV3_9SPHN</name>
<sequence length="69" mass="7257">MTDEIKEFGPEENEIMRAAREAKARAEGAKKTPEPATLSKWGIAAIGAGVGSAAVAAAVLYANRNKRKS</sequence>
<keyword evidence="1" id="KW-1133">Transmembrane helix</keyword>
<keyword evidence="1" id="KW-0812">Transmembrane</keyword>
<dbReference type="KEGG" id="spai:FPZ24_14105"/>